<dbReference type="EMBL" id="MU150420">
    <property type="protein sequence ID" value="KAF9456506.1"/>
    <property type="molecule type" value="Genomic_DNA"/>
</dbReference>
<sequence length="56" mass="6454">PSIWTDVDVDHDSLAHLEEEMFEISIEAGIAGHYQWELDSGDHQGMWDPYFGIPEH</sequence>
<name>A0A9P5XVJ1_9AGAR</name>
<evidence type="ECO:0000313" key="2">
    <source>
        <dbReference type="Proteomes" id="UP000807353"/>
    </source>
</evidence>
<comment type="caution">
    <text evidence="1">The sequence shown here is derived from an EMBL/GenBank/DDBJ whole genome shotgun (WGS) entry which is preliminary data.</text>
</comment>
<dbReference type="Proteomes" id="UP000807353">
    <property type="component" value="Unassembled WGS sequence"/>
</dbReference>
<evidence type="ECO:0000313" key="1">
    <source>
        <dbReference type="EMBL" id="KAF9456506.1"/>
    </source>
</evidence>
<accession>A0A9P5XVJ1</accession>
<organism evidence="1 2">
    <name type="scientific">Collybia nuda</name>
    <dbReference type="NCBI Taxonomy" id="64659"/>
    <lineage>
        <taxon>Eukaryota</taxon>
        <taxon>Fungi</taxon>
        <taxon>Dikarya</taxon>
        <taxon>Basidiomycota</taxon>
        <taxon>Agaricomycotina</taxon>
        <taxon>Agaricomycetes</taxon>
        <taxon>Agaricomycetidae</taxon>
        <taxon>Agaricales</taxon>
        <taxon>Tricholomatineae</taxon>
        <taxon>Clitocybaceae</taxon>
        <taxon>Collybia</taxon>
    </lineage>
</organism>
<keyword evidence="2" id="KW-1185">Reference proteome</keyword>
<reference evidence="1" key="1">
    <citation type="submission" date="2020-11" db="EMBL/GenBank/DDBJ databases">
        <authorList>
            <consortium name="DOE Joint Genome Institute"/>
            <person name="Ahrendt S."/>
            <person name="Riley R."/>
            <person name="Andreopoulos W."/>
            <person name="Labutti K."/>
            <person name="Pangilinan J."/>
            <person name="Ruiz-Duenas F.J."/>
            <person name="Barrasa J.M."/>
            <person name="Sanchez-Garcia M."/>
            <person name="Camarero S."/>
            <person name="Miyauchi S."/>
            <person name="Serrano A."/>
            <person name="Linde D."/>
            <person name="Babiker R."/>
            <person name="Drula E."/>
            <person name="Ayuso-Fernandez I."/>
            <person name="Pacheco R."/>
            <person name="Padilla G."/>
            <person name="Ferreira P."/>
            <person name="Barriuso J."/>
            <person name="Kellner H."/>
            <person name="Castanera R."/>
            <person name="Alfaro M."/>
            <person name="Ramirez L."/>
            <person name="Pisabarro A.G."/>
            <person name="Kuo A."/>
            <person name="Tritt A."/>
            <person name="Lipzen A."/>
            <person name="He G."/>
            <person name="Yan M."/>
            <person name="Ng V."/>
            <person name="Cullen D."/>
            <person name="Martin F."/>
            <person name="Rosso M.-N."/>
            <person name="Henrissat B."/>
            <person name="Hibbett D."/>
            <person name="Martinez A.T."/>
            <person name="Grigoriev I.V."/>
        </authorList>
    </citation>
    <scope>NUCLEOTIDE SEQUENCE</scope>
    <source>
        <strain evidence="1">CBS 247.69</strain>
    </source>
</reference>
<proteinExistence type="predicted"/>
<dbReference type="OrthoDB" id="2621411at2759"/>
<dbReference type="AlphaFoldDB" id="A0A9P5XVJ1"/>
<protein>
    <submittedName>
        <fullName evidence="1">Uncharacterized protein</fullName>
    </submittedName>
</protein>
<feature type="non-terminal residue" evidence="1">
    <location>
        <position position="1"/>
    </location>
</feature>
<gene>
    <name evidence="1" type="ORF">BDZ94DRAFT_1177588</name>
</gene>